<proteinExistence type="predicted"/>
<sequence>MFFDLLQQQTVEARNHVLGAPIMKAVPEGRFNLESYAYFLSQAYHHVKHTVPLMMACGSRLPARLEWVREALVEYIEDEYGHQEWILNDLAALGEDAEAVRHGHPDLPIEMMVAWLYDAIERGNPMAFFGMVNVLEGTSIALATPLAMQVQDKLQLPKKAFSYLLSHGALDQEHYQFFQSLMNRIDDEDDRQAVIHASRVVYRLYGDMLHSIPLPDQERRHAQVA</sequence>
<keyword evidence="2" id="KW-1185">Reference proteome</keyword>
<organism evidence="1 2">
    <name type="scientific">Alcanivorax hongdengensis A-11-3</name>
    <dbReference type="NCBI Taxonomy" id="1177179"/>
    <lineage>
        <taxon>Bacteria</taxon>
        <taxon>Pseudomonadati</taxon>
        <taxon>Pseudomonadota</taxon>
        <taxon>Gammaproteobacteria</taxon>
        <taxon>Oceanospirillales</taxon>
        <taxon>Alcanivoracaceae</taxon>
        <taxon>Alcanivorax</taxon>
    </lineage>
</organism>
<keyword evidence="1" id="KW-0436">Ligase</keyword>
<dbReference type="Pfam" id="PF14518">
    <property type="entry name" value="Haem_oxygenas_2"/>
    <property type="match status" value="1"/>
</dbReference>
<dbReference type="Proteomes" id="UP000010164">
    <property type="component" value="Unassembled WGS sequence"/>
</dbReference>
<accession>L0WDI8</accession>
<gene>
    <name evidence="1" type="ORF">A11A3_11568</name>
</gene>
<dbReference type="PATRIC" id="fig|1177179.3.peg.2309"/>
<dbReference type="InterPro" id="IPR016084">
    <property type="entry name" value="Haem_Oase-like_multi-hlx"/>
</dbReference>
<reference evidence="1 2" key="1">
    <citation type="journal article" date="2012" name="J. Bacteriol.">
        <title>Genome Sequence of the Alkane-Degrading Bacterium Alcanivorax hongdengensis Type Strain A-11-3.</title>
        <authorList>
            <person name="Lai Q."/>
            <person name="Shao Z."/>
        </authorList>
    </citation>
    <scope>NUCLEOTIDE SEQUENCE [LARGE SCALE GENOMIC DNA]</scope>
    <source>
        <strain evidence="1 2">A-11-3</strain>
    </source>
</reference>
<dbReference type="eggNOG" id="COG1022">
    <property type="taxonomic scope" value="Bacteria"/>
</dbReference>
<dbReference type="GO" id="GO:0016874">
    <property type="term" value="F:ligase activity"/>
    <property type="evidence" value="ECO:0007669"/>
    <property type="project" value="UniProtKB-KW"/>
</dbReference>
<name>L0WDI8_9GAMM</name>
<comment type="caution">
    <text evidence="1">The sequence shown here is derived from an EMBL/GenBank/DDBJ whole genome shotgun (WGS) entry which is preliminary data.</text>
</comment>
<dbReference type="RefSeq" id="WP_008929488.1">
    <property type="nucleotide sequence ID" value="NZ_AMRJ01000018.1"/>
</dbReference>
<dbReference type="Gene3D" id="1.20.910.10">
    <property type="entry name" value="Heme oxygenase-like"/>
    <property type="match status" value="1"/>
</dbReference>
<protein>
    <submittedName>
        <fullName evidence="1">Long-chain-fatty-acid-CoA ligase</fullName>
    </submittedName>
</protein>
<evidence type="ECO:0000313" key="2">
    <source>
        <dbReference type="Proteomes" id="UP000010164"/>
    </source>
</evidence>
<dbReference type="SMART" id="SM01236">
    <property type="entry name" value="Haem_oxygenase_2"/>
    <property type="match status" value="1"/>
</dbReference>
<evidence type="ECO:0000313" key="1">
    <source>
        <dbReference type="EMBL" id="EKF73845.1"/>
    </source>
</evidence>
<dbReference type="EMBL" id="AMRJ01000018">
    <property type="protein sequence ID" value="EKF73845.1"/>
    <property type="molecule type" value="Genomic_DNA"/>
</dbReference>
<dbReference type="SUPFAM" id="SSF48613">
    <property type="entry name" value="Heme oxygenase-like"/>
    <property type="match status" value="1"/>
</dbReference>
<dbReference type="STRING" id="1177179.A11A3_11568"/>
<dbReference type="AlphaFoldDB" id="L0WDI8"/>